<dbReference type="PROSITE" id="PS51352">
    <property type="entry name" value="THIOREDOXIN_2"/>
    <property type="match status" value="1"/>
</dbReference>
<dbReference type="Pfam" id="PF13462">
    <property type="entry name" value="Thioredoxin_4"/>
    <property type="match status" value="1"/>
</dbReference>
<keyword evidence="3" id="KW-0560">Oxidoreductase</keyword>
<dbReference type="EMBL" id="QTUC01000001">
    <property type="protein sequence ID" value="REF34742.1"/>
    <property type="molecule type" value="Genomic_DNA"/>
</dbReference>
<dbReference type="PANTHER" id="PTHR13887:SF14">
    <property type="entry name" value="DISULFIDE BOND FORMATION PROTEIN D"/>
    <property type="match status" value="1"/>
</dbReference>
<accession>A0A3D9UYX5</accession>
<dbReference type="AlphaFoldDB" id="A0A3D9UYX5"/>
<keyword evidence="9" id="KW-1185">Reference proteome</keyword>
<evidence type="ECO:0000256" key="2">
    <source>
        <dbReference type="ARBA" id="ARBA00022729"/>
    </source>
</evidence>
<keyword evidence="5" id="KW-0676">Redox-active center</keyword>
<evidence type="ECO:0000256" key="5">
    <source>
        <dbReference type="ARBA" id="ARBA00023284"/>
    </source>
</evidence>
<keyword evidence="4" id="KW-1015">Disulfide bond</keyword>
<keyword evidence="8" id="KW-0413">Isomerase</keyword>
<evidence type="ECO:0000256" key="6">
    <source>
        <dbReference type="SAM" id="Phobius"/>
    </source>
</evidence>
<evidence type="ECO:0000313" key="9">
    <source>
        <dbReference type="Proteomes" id="UP000256485"/>
    </source>
</evidence>
<dbReference type="SUPFAM" id="SSF52833">
    <property type="entry name" value="Thioredoxin-like"/>
    <property type="match status" value="1"/>
</dbReference>
<gene>
    <name evidence="8" type="ORF">DFJ64_0107</name>
</gene>
<protein>
    <submittedName>
        <fullName evidence="8">Protein-disulfide isomerase</fullName>
    </submittedName>
</protein>
<reference evidence="8 9" key="1">
    <citation type="submission" date="2018-08" db="EMBL/GenBank/DDBJ databases">
        <title>Sequencing the genomes of 1000 actinobacteria strains.</title>
        <authorList>
            <person name="Klenk H.-P."/>
        </authorList>
    </citation>
    <scope>NUCLEOTIDE SEQUENCE [LARGE SCALE GENOMIC DNA]</scope>
    <source>
        <strain evidence="8 9">DSM 22891</strain>
    </source>
</reference>
<organism evidence="8 9">
    <name type="scientific">Thermasporomyces composti</name>
    <dbReference type="NCBI Taxonomy" id="696763"/>
    <lineage>
        <taxon>Bacteria</taxon>
        <taxon>Bacillati</taxon>
        <taxon>Actinomycetota</taxon>
        <taxon>Actinomycetes</taxon>
        <taxon>Propionibacteriales</taxon>
        <taxon>Nocardioidaceae</taxon>
        <taxon>Thermasporomyces</taxon>
    </lineage>
</organism>
<keyword evidence="6" id="KW-0812">Transmembrane</keyword>
<dbReference type="OrthoDB" id="117402at2"/>
<comment type="caution">
    <text evidence="8">The sequence shown here is derived from an EMBL/GenBank/DDBJ whole genome shotgun (WGS) entry which is preliminary data.</text>
</comment>
<dbReference type="RefSeq" id="WP_115848653.1">
    <property type="nucleotide sequence ID" value="NZ_QTUC01000001.1"/>
</dbReference>
<keyword evidence="6" id="KW-0472">Membrane</keyword>
<comment type="similarity">
    <text evidence="1">Belongs to the thioredoxin family. DsbA subfamily.</text>
</comment>
<dbReference type="Proteomes" id="UP000256485">
    <property type="component" value="Unassembled WGS sequence"/>
</dbReference>
<name>A0A3D9UYX5_THECX</name>
<dbReference type="InterPro" id="IPR012336">
    <property type="entry name" value="Thioredoxin-like_fold"/>
</dbReference>
<evidence type="ECO:0000256" key="3">
    <source>
        <dbReference type="ARBA" id="ARBA00023002"/>
    </source>
</evidence>
<evidence type="ECO:0000256" key="4">
    <source>
        <dbReference type="ARBA" id="ARBA00023157"/>
    </source>
</evidence>
<dbReference type="GO" id="GO:0016491">
    <property type="term" value="F:oxidoreductase activity"/>
    <property type="evidence" value="ECO:0007669"/>
    <property type="project" value="UniProtKB-KW"/>
</dbReference>
<evidence type="ECO:0000313" key="8">
    <source>
        <dbReference type="EMBL" id="REF34742.1"/>
    </source>
</evidence>
<dbReference type="PANTHER" id="PTHR13887">
    <property type="entry name" value="GLUTATHIONE S-TRANSFERASE KAPPA"/>
    <property type="match status" value="1"/>
</dbReference>
<evidence type="ECO:0000256" key="1">
    <source>
        <dbReference type="ARBA" id="ARBA00005791"/>
    </source>
</evidence>
<proteinExistence type="inferred from homology"/>
<dbReference type="GO" id="GO:0016853">
    <property type="term" value="F:isomerase activity"/>
    <property type="evidence" value="ECO:0007669"/>
    <property type="project" value="UniProtKB-KW"/>
</dbReference>
<dbReference type="CDD" id="cd02972">
    <property type="entry name" value="DsbA_family"/>
    <property type="match status" value="1"/>
</dbReference>
<dbReference type="Gene3D" id="3.40.30.10">
    <property type="entry name" value="Glutaredoxin"/>
    <property type="match status" value="1"/>
</dbReference>
<feature type="domain" description="Thioredoxin" evidence="7">
    <location>
        <begin position="54"/>
        <end position="251"/>
    </location>
</feature>
<feature type="transmembrane region" description="Helical" evidence="6">
    <location>
        <begin position="30"/>
        <end position="49"/>
    </location>
</feature>
<evidence type="ECO:0000259" key="7">
    <source>
        <dbReference type="PROSITE" id="PS51352"/>
    </source>
</evidence>
<dbReference type="InterPro" id="IPR013766">
    <property type="entry name" value="Thioredoxin_domain"/>
</dbReference>
<dbReference type="InterPro" id="IPR036249">
    <property type="entry name" value="Thioredoxin-like_sf"/>
</dbReference>
<keyword evidence="6" id="KW-1133">Transmembrane helix</keyword>
<keyword evidence="2" id="KW-0732">Signal</keyword>
<sequence>MSKKSAREALRAERARQAAEARRRENRLRLLIALVVVVVVVAIAGVVQWQRSKVDSGSDVPAGVAHGYTRNVQERAKPVGMGNGIAIGKENAPVTVEVFEDFLCPHCRDFEAAVSDYLKEQVDSGKVRVVYYPVTLSSFGRPTELAANAFACAADAGKGPELHDALYTNFRQDWTVDLLTELGSSVGLSDGSFRSCVRRGKFEEWVRSIDQTATDRGVTGTPTVFVNGGEPLQPQDMTAPGLRLVIDDALAKRSGRE</sequence>